<sequence>MCIFDLKSLLSVTPRSLSEENNFSHLDNTMSPQEFNHYGSTTNFSKIRITADLQITTTDHRFARLTWSDTMTIFQRYGSAGDCVTSDCTANKIGNFRMDIRDTGLYFVTPIKWSYFGWPSECAEHQPLNYNVDVDKQIVSGKCGARCGGCEAQDLYLKIEGC</sequence>
<name>A0A6S7IDF2_PARCT</name>
<proteinExistence type="predicted"/>
<dbReference type="PROSITE" id="PS51046">
    <property type="entry name" value="GON"/>
    <property type="match status" value="1"/>
</dbReference>
<evidence type="ECO:0000313" key="1">
    <source>
        <dbReference type="EMBL" id="CAB4015029.1"/>
    </source>
</evidence>
<gene>
    <name evidence="1" type="ORF">PACLA_8A037551</name>
</gene>
<dbReference type="GO" id="GO:0004222">
    <property type="term" value="F:metalloendopeptidase activity"/>
    <property type="evidence" value="ECO:0007669"/>
    <property type="project" value="InterPro"/>
</dbReference>
<dbReference type="Pfam" id="PF08685">
    <property type="entry name" value="GON"/>
    <property type="match status" value="1"/>
</dbReference>
<reference evidence="1" key="1">
    <citation type="submission" date="2020-04" db="EMBL/GenBank/DDBJ databases">
        <authorList>
            <person name="Alioto T."/>
            <person name="Alioto T."/>
            <person name="Gomez Garrido J."/>
        </authorList>
    </citation>
    <scope>NUCLEOTIDE SEQUENCE</scope>
    <source>
        <strain evidence="1">A484AB</strain>
    </source>
</reference>
<dbReference type="AlphaFoldDB" id="A0A6S7IDF2"/>
<accession>A0A6S7IDF2</accession>
<keyword evidence="2" id="KW-1185">Reference proteome</keyword>
<organism evidence="1 2">
    <name type="scientific">Paramuricea clavata</name>
    <name type="common">Red gorgonian</name>
    <name type="synonym">Violescent sea-whip</name>
    <dbReference type="NCBI Taxonomy" id="317549"/>
    <lineage>
        <taxon>Eukaryota</taxon>
        <taxon>Metazoa</taxon>
        <taxon>Cnidaria</taxon>
        <taxon>Anthozoa</taxon>
        <taxon>Octocorallia</taxon>
        <taxon>Malacalcyonacea</taxon>
        <taxon>Plexauridae</taxon>
        <taxon>Paramuricea</taxon>
    </lineage>
</organism>
<comment type="caution">
    <text evidence="1">The sequence shown here is derived from an EMBL/GenBank/DDBJ whole genome shotgun (WGS) entry which is preliminary data.</text>
</comment>
<evidence type="ECO:0000313" key="2">
    <source>
        <dbReference type="Proteomes" id="UP001152795"/>
    </source>
</evidence>
<dbReference type="GO" id="GO:0008270">
    <property type="term" value="F:zinc ion binding"/>
    <property type="evidence" value="ECO:0007669"/>
    <property type="project" value="InterPro"/>
</dbReference>
<dbReference type="Proteomes" id="UP001152795">
    <property type="component" value="Unassembled WGS sequence"/>
</dbReference>
<dbReference type="OrthoDB" id="5855429at2759"/>
<dbReference type="InterPro" id="IPR012314">
    <property type="entry name" value="Pept_M12B_GON-ADAMTSs"/>
</dbReference>
<protein>
    <submittedName>
        <fullName evidence="1">Brain-specific angiogenesis inhibitor 3</fullName>
    </submittedName>
</protein>
<dbReference type="EMBL" id="CACRXK020008545">
    <property type="protein sequence ID" value="CAB4015029.1"/>
    <property type="molecule type" value="Genomic_DNA"/>
</dbReference>